<comment type="caution">
    <text evidence="1">The sequence shown here is derived from an EMBL/GenBank/DDBJ whole genome shotgun (WGS) entry which is preliminary data.</text>
</comment>
<name>A0A401TEU0_CHIPU</name>
<dbReference type="InterPro" id="IPR013783">
    <property type="entry name" value="Ig-like_fold"/>
</dbReference>
<evidence type="ECO:0000313" key="2">
    <source>
        <dbReference type="Proteomes" id="UP000287033"/>
    </source>
</evidence>
<protein>
    <recommendedName>
        <fullName evidence="3">Fibronectin type-III domain-containing protein</fullName>
    </recommendedName>
</protein>
<organism evidence="1 2">
    <name type="scientific">Chiloscyllium punctatum</name>
    <name type="common">Brownbanded bambooshark</name>
    <name type="synonym">Hemiscyllium punctatum</name>
    <dbReference type="NCBI Taxonomy" id="137246"/>
    <lineage>
        <taxon>Eukaryota</taxon>
        <taxon>Metazoa</taxon>
        <taxon>Chordata</taxon>
        <taxon>Craniata</taxon>
        <taxon>Vertebrata</taxon>
        <taxon>Chondrichthyes</taxon>
        <taxon>Elasmobranchii</taxon>
        <taxon>Galeomorphii</taxon>
        <taxon>Galeoidea</taxon>
        <taxon>Orectolobiformes</taxon>
        <taxon>Hemiscylliidae</taxon>
        <taxon>Chiloscyllium</taxon>
    </lineage>
</organism>
<reference evidence="1 2" key="1">
    <citation type="journal article" date="2018" name="Nat. Ecol. Evol.">
        <title>Shark genomes provide insights into elasmobranch evolution and the origin of vertebrates.</title>
        <authorList>
            <person name="Hara Y"/>
            <person name="Yamaguchi K"/>
            <person name="Onimaru K"/>
            <person name="Kadota M"/>
            <person name="Koyanagi M"/>
            <person name="Keeley SD"/>
            <person name="Tatsumi K"/>
            <person name="Tanaka K"/>
            <person name="Motone F"/>
            <person name="Kageyama Y"/>
            <person name="Nozu R"/>
            <person name="Adachi N"/>
            <person name="Nishimura O"/>
            <person name="Nakagawa R"/>
            <person name="Tanegashima C"/>
            <person name="Kiyatake I"/>
            <person name="Matsumoto R"/>
            <person name="Murakumo K"/>
            <person name="Nishida K"/>
            <person name="Terakita A"/>
            <person name="Kuratani S"/>
            <person name="Sato K"/>
            <person name="Hyodo S Kuraku.S."/>
        </authorList>
    </citation>
    <scope>NUCLEOTIDE SEQUENCE [LARGE SCALE GENOMIC DNA]</scope>
</reference>
<dbReference type="InterPro" id="IPR036116">
    <property type="entry name" value="FN3_sf"/>
</dbReference>
<dbReference type="Gene3D" id="2.60.40.10">
    <property type="entry name" value="Immunoglobulins"/>
    <property type="match status" value="1"/>
</dbReference>
<dbReference type="AlphaFoldDB" id="A0A401TEU0"/>
<gene>
    <name evidence="1" type="ORF">chiPu_0025396</name>
</gene>
<dbReference type="Proteomes" id="UP000287033">
    <property type="component" value="Unassembled WGS sequence"/>
</dbReference>
<keyword evidence="2" id="KW-1185">Reference proteome</keyword>
<proteinExistence type="predicted"/>
<dbReference type="SUPFAM" id="SSF49265">
    <property type="entry name" value="Fibronectin type III"/>
    <property type="match status" value="1"/>
</dbReference>
<dbReference type="EMBL" id="BEZZ01057916">
    <property type="protein sequence ID" value="GCC41125.1"/>
    <property type="molecule type" value="Genomic_DNA"/>
</dbReference>
<accession>A0A401TEU0</accession>
<evidence type="ECO:0000313" key="1">
    <source>
        <dbReference type="EMBL" id="GCC41125.1"/>
    </source>
</evidence>
<evidence type="ECO:0008006" key="3">
    <source>
        <dbReference type="Google" id="ProtNLM"/>
    </source>
</evidence>
<sequence>MAYSSSHSNDPTEISTRLHSLMLERKQFTAGRTYVAWVKTSGTEREESLKRLEFIIDDIVKPLSPAAVTGELTPNTSKSIFITWQKPNNLDSSKTLQFKLQYRVVGDLFWTEVSQSLPYVFEPFKRVKYWCAL</sequence>